<keyword evidence="1" id="KW-1133">Transmembrane helix</keyword>
<proteinExistence type="predicted"/>
<dbReference type="Proteomes" id="UP000054047">
    <property type="component" value="Unassembled WGS sequence"/>
</dbReference>
<evidence type="ECO:0000313" key="2">
    <source>
        <dbReference type="EMBL" id="KIH67846.1"/>
    </source>
</evidence>
<keyword evidence="3" id="KW-1185">Reference proteome</keyword>
<feature type="transmembrane region" description="Helical" evidence="1">
    <location>
        <begin position="123"/>
        <end position="142"/>
    </location>
</feature>
<dbReference type="OrthoDB" id="5850577at2759"/>
<gene>
    <name evidence="2" type="ORF">ANCDUO_01820</name>
</gene>
<keyword evidence="1" id="KW-0812">Transmembrane</keyword>
<keyword evidence="1" id="KW-0472">Membrane</keyword>
<evidence type="ECO:0000256" key="1">
    <source>
        <dbReference type="SAM" id="Phobius"/>
    </source>
</evidence>
<dbReference type="EMBL" id="KN726551">
    <property type="protein sequence ID" value="KIH67846.1"/>
    <property type="molecule type" value="Genomic_DNA"/>
</dbReference>
<feature type="transmembrane region" description="Helical" evidence="1">
    <location>
        <begin position="48"/>
        <end position="71"/>
    </location>
</feature>
<dbReference type="AlphaFoldDB" id="A0A0C2HE91"/>
<sequence length="148" mass="17069">MDDEPSPSHVAEEGPIVKVPKNQRENRLYKEGFVDDNNVHLSYFNFRILWPVIAFSVVMYAFFIVGVIGSLGTDDLPNPLELRRAFWTRYGAYRFRCNSTLPFPKNALPSILNLFEMNVVGNVMFRLCSCLPIAVRLFVVYCRRTAQE</sequence>
<accession>A0A0C2HE91</accession>
<organism evidence="2 3">
    <name type="scientific">Ancylostoma duodenale</name>
    <dbReference type="NCBI Taxonomy" id="51022"/>
    <lineage>
        <taxon>Eukaryota</taxon>
        <taxon>Metazoa</taxon>
        <taxon>Ecdysozoa</taxon>
        <taxon>Nematoda</taxon>
        <taxon>Chromadorea</taxon>
        <taxon>Rhabditida</taxon>
        <taxon>Rhabditina</taxon>
        <taxon>Rhabditomorpha</taxon>
        <taxon>Strongyloidea</taxon>
        <taxon>Ancylostomatidae</taxon>
        <taxon>Ancylostomatinae</taxon>
        <taxon>Ancylostoma</taxon>
    </lineage>
</organism>
<protein>
    <recommendedName>
        <fullName evidence="4">Transmembrane protein</fullName>
    </recommendedName>
</protein>
<reference evidence="2 3" key="1">
    <citation type="submission" date="2013-12" db="EMBL/GenBank/DDBJ databases">
        <title>Draft genome of the parsitic nematode Ancylostoma duodenale.</title>
        <authorList>
            <person name="Mitreva M."/>
        </authorList>
    </citation>
    <scope>NUCLEOTIDE SEQUENCE [LARGE SCALE GENOMIC DNA]</scope>
    <source>
        <strain evidence="2 3">Zhejiang</strain>
    </source>
</reference>
<evidence type="ECO:0008006" key="4">
    <source>
        <dbReference type="Google" id="ProtNLM"/>
    </source>
</evidence>
<name>A0A0C2HE91_9BILA</name>
<evidence type="ECO:0000313" key="3">
    <source>
        <dbReference type="Proteomes" id="UP000054047"/>
    </source>
</evidence>